<evidence type="ECO:0000256" key="8">
    <source>
        <dbReference type="PIRSR" id="PIRSR602401-1"/>
    </source>
</evidence>
<dbReference type="GO" id="GO:0016705">
    <property type="term" value="F:oxidoreductase activity, acting on paired donors, with incorporation or reduction of molecular oxygen"/>
    <property type="evidence" value="ECO:0007669"/>
    <property type="project" value="InterPro"/>
</dbReference>
<gene>
    <name evidence="11" type="ORF">H6P81_005270</name>
</gene>
<keyword evidence="4 8" id="KW-0479">Metal-binding</keyword>
<evidence type="ECO:0000256" key="6">
    <source>
        <dbReference type="ARBA" id="ARBA00023004"/>
    </source>
</evidence>
<dbReference type="CDD" id="cd11072">
    <property type="entry name" value="CYP71-like"/>
    <property type="match status" value="1"/>
</dbReference>
<keyword evidence="10" id="KW-0812">Transmembrane</keyword>
<dbReference type="PANTHER" id="PTHR47955">
    <property type="entry name" value="CYTOCHROME P450 FAMILY 71 PROTEIN"/>
    <property type="match status" value="1"/>
</dbReference>
<evidence type="ECO:0000256" key="7">
    <source>
        <dbReference type="ARBA" id="ARBA00023033"/>
    </source>
</evidence>
<dbReference type="PRINTS" id="PR00385">
    <property type="entry name" value="P450"/>
</dbReference>
<dbReference type="Pfam" id="PF00067">
    <property type="entry name" value="p450"/>
    <property type="match status" value="1"/>
</dbReference>
<comment type="caution">
    <text evidence="11">The sequence shown here is derived from an EMBL/GenBank/DDBJ whole genome shotgun (WGS) entry which is preliminary data.</text>
</comment>
<evidence type="ECO:0000313" key="12">
    <source>
        <dbReference type="Proteomes" id="UP000825729"/>
    </source>
</evidence>
<keyword evidence="12" id="KW-1185">Reference proteome</keyword>
<keyword evidence="6 8" id="KW-0408">Iron</keyword>
<dbReference type="EMBL" id="JAINDJ010000003">
    <property type="protein sequence ID" value="KAG9452366.1"/>
    <property type="molecule type" value="Genomic_DNA"/>
</dbReference>
<evidence type="ECO:0000256" key="1">
    <source>
        <dbReference type="ARBA" id="ARBA00001971"/>
    </source>
</evidence>
<accession>A0AAV7EWU6</accession>
<dbReference type="GO" id="GO:0005506">
    <property type="term" value="F:iron ion binding"/>
    <property type="evidence" value="ECO:0007669"/>
    <property type="project" value="InterPro"/>
</dbReference>
<dbReference type="PRINTS" id="PR00463">
    <property type="entry name" value="EP450I"/>
</dbReference>
<name>A0AAV7EWU6_ARIFI</name>
<dbReference type="SUPFAM" id="SSF48264">
    <property type="entry name" value="Cytochrome P450"/>
    <property type="match status" value="1"/>
</dbReference>
<keyword evidence="7 9" id="KW-0503">Monooxygenase</keyword>
<evidence type="ECO:0000256" key="3">
    <source>
        <dbReference type="ARBA" id="ARBA00022617"/>
    </source>
</evidence>
<evidence type="ECO:0000313" key="11">
    <source>
        <dbReference type="EMBL" id="KAG9452366.1"/>
    </source>
</evidence>
<dbReference type="InterPro" id="IPR036396">
    <property type="entry name" value="Cyt_P450_sf"/>
</dbReference>
<comment type="similarity">
    <text evidence="2 9">Belongs to the cytochrome P450 family.</text>
</comment>
<dbReference type="GO" id="GO:0004497">
    <property type="term" value="F:monooxygenase activity"/>
    <property type="evidence" value="ECO:0007669"/>
    <property type="project" value="UniProtKB-KW"/>
</dbReference>
<evidence type="ECO:0000256" key="10">
    <source>
        <dbReference type="SAM" id="Phobius"/>
    </source>
</evidence>
<dbReference type="PANTHER" id="PTHR47955:SF8">
    <property type="entry name" value="CYTOCHROME P450 71D11-LIKE"/>
    <property type="match status" value="1"/>
</dbReference>
<dbReference type="Gene3D" id="1.10.630.10">
    <property type="entry name" value="Cytochrome P450"/>
    <property type="match status" value="1"/>
</dbReference>
<proteinExistence type="inferred from homology"/>
<protein>
    <recommendedName>
        <fullName evidence="13">Cytochrome P450</fullName>
    </recommendedName>
</protein>
<evidence type="ECO:0008006" key="13">
    <source>
        <dbReference type="Google" id="ProtNLM"/>
    </source>
</evidence>
<sequence length="536" mass="60989">MISGVVNQFRINIEKSKSYFWIRMTTAGNALQYRTRYLLCQRMTKRFNFLHEKKRSSGVQKLPPGPWKLPVIGSAHHMAGSSLPHHTLRDLAKKYGPLMHLQMGEVPLVVASTAEAAKEITKTHDLSFANRPVMPAFKYNTYGCTDVAFAPYGAYWRQMRKICVLELLTIKRVESFRFIREEEVLNMLSSIAASCMSPVNLTRKLYFLTNNIVARAAFGDRSQYVDKFLAVLEDATKEASGFRVADLFPSSNLLFWITGMKAKMEANHHKLDEILSKIFYECRVKYEMKKREGDSTFDENLVDILLRLQHHDDLEVPITDNNIKAVIMDVFVAGTETSANVVGWAMSELMRNPRVMVKAQEEVRGLLGGKEKVTEADIQKLEYLKLVVKETLRLHPPLPFLLPRETREKCHVMGYEIPAKTRAIVNVWAIGRDPLNWGDDAESFRPERFADNLIDFKGTNFELLPFGAGRRMCPGISFGISGLVLALALLLFHFDWEVPDTMKPEDIDMTEDFGAAVSRKSDLCLVPKLHNPLPNP</sequence>
<comment type="cofactor">
    <cofactor evidence="1 8">
        <name>heme</name>
        <dbReference type="ChEBI" id="CHEBI:30413"/>
    </cofactor>
</comment>
<dbReference type="Proteomes" id="UP000825729">
    <property type="component" value="Unassembled WGS sequence"/>
</dbReference>
<dbReference type="InterPro" id="IPR001128">
    <property type="entry name" value="Cyt_P450"/>
</dbReference>
<dbReference type="PROSITE" id="PS00086">
    <property type="entry name" value="CYTOCHROME_P450"/>
    <property type="match status" value="1"/>
</dbReference>
<keyword evidence="10" id="KW-1133">Transmembrane helix</keyword>
<organism evidence="11 12">
    <name type="scientific">Aristolochia fimbriata</name>
    <name type="common">White veined hardy Dutchman's pipe vine</name>
    <dbReference type="NCBI Taxonomy" id="158543"/>
    <lineage>
        <taxon>Eukaryota</taxon>
        <taxon>Viridiplantae</taxon>
        <taxon>Streptophyta</taxon>
        <taxon>Embryophyta</taxon>
        <taxon>Tracheophyta</taxon>
        <taxon>Spermatophyta</taxon>
        <taxon>Magnoliopsida</taxon>
        <taxon>Magnoliidae</taxon>
        <taxon>Piperales</taxon>
        <taxon>Aristolochiaceae</taxon>
        <taxon>Aristolochia</taxon>
    </lineage>
</organism>
<evidence type="ECO:0000256" key="9">
    <source>
        <dbReference type="RuleBase" id="RU000461"/>
    </source>
</evidence>
<reference evidence="11 12" key="1">
    <citation type="submission" date="2021-07" db="EMBL/GenBank/DDBJ databases">
        <title>The Aristolochia fimbriata genome: insights into angiosperm evolution, floral development and chemical biosynthesis.</title>
        <authorList>
            <person name="Jiao Y."/>
        </authorList>
    </citation>
    <scope>NUCLEOTIDE SEQUENCE [LARGE SCALE GENOMIC DNA]</scope>
    <source>
        <strain evidence="11">IBCAS-2021</strain>
        <tissue evidence="11">Leaf</tissue>
    </source>
</reference>
<keyword evidence="10" id="KW-0472">Membrane</keyword>
<keyword evidence="5 9" id="KW-0560">Oxidoreductase</keyword>
<dbReference type="FunFam" id="1.10.630.10:FF:000008">
    <property type="entry name" value="Cytochrome P450 71D8"/>
    <property type="match status" value="1"/>
</dbReference>
<feature type="binding site" description="axial binding residue" evidence="8">
    <location>
        <position position="473"/>
    </location>
    <ligand>
        <name>heme</name>
        <dbReference type="ChEBI" id="CHEBI:30413"/>
    </ligand>
    <ligandPart>
        <name>Fe</name>
        <dbReference type="ChEBI" id="CHEBI:18248"/>
    </ligandPart>
</feature>
<dbReference type="AlphaFoldDB" id="A0AAV7EWU6"/>
<dbReference type="InterPro" id="IPR017972">
    <property type="entry name" value="Cyt_P450_CS"/>
</dbReference>
<dbReference type="GO" id="GO:0020037">
    <property type="term" value="F:heme binding"/>
    <property type="evidence" value="ECO:0007669"/>
    <property type="project" value="InterPro"/>
</dbReference>
<keyword evidence="3 8" id="KW-0349">Heme</keyword>
<evidence type="ECO:0000256" key="5">
    <source>
        <dbReference type="ARBA" id="ARBA00023002"/>
    </source>
</evidence>
<feature type="transmembrane region" description="Helical" evidence="10">
    <location>
        <begin position="475"/>
        <end position="494"/>
    </location>
</feature>
<evidence type="ECO:0000256" key="4">
    <source>
        <dbReference type="ARBA" id="ARBA00022723"/>
    </source>
</evidence>
<evidence type="ECO:0000256" key="2">
    <source>
        <dbReference type="ARBA" id="ARBA00010617"/>
    </source>
</evidence>
<dbReference type="InterPro" id="IPR002401">
    <property type="entry name" value="Cyt_P450_E_grp-I"/>
</dbReference>